<reference evidence="1 2" key="1">
    <citation type="submission" date="2013-11" db="EMBL/GenBank/DDBJ databases">
        <title>Opisthorchis viverrini - life in the bile duct.</title>
        <authorList>
            <person name="Young N.D."/>
            <person name="Nagarajan N."/>
            <person name="Lin S.J."/>
            <person name="Korhonen P.K."/>
            <person name="Jex A.R."/>
            <person name="Hall R.S."/>
            <person name="Safavi-Hemami H."/>
            <person name="Kaewkong W."/>
            <person name="Bertrand D."/>
            <person name="Gao S."/>
            <person name="Seet Q."/>
            <person name="Wongkham S."/>
            <person name="Teh B.T."/>
            <person name="Wongkham C."/>
            <person name="Intapan P.M."/>
            <person name="Maleewong W."/>
            <person name="Yang X."/>
            <person name="Hu M."/>
            <person name="Wang Z."/>
            <person name="Hofmann A."/>
            <person name="Sternberg P.W."/>
            <person name="Tan P."/>
            <person name="Wang J."/>
            <person name="Gasser R.B."/>
        </authorList>
    </citation>
    <scope>NUCLEOTIDE SEQUENCE [LARGE SCALE GENOMIC DNA]</scope>
</reference>
<name>A0A074Z9H3_OPIVI</name>
<dbReference type="AlphaFoldDB" id="A0A074Z9H3"/>
<keyword evidence="2" id="KW-1185">Reference proteome</keyword>
<dbReference type="RefSeq" id="XP_009172508.1">
    <property type="nucleotide sequence ID" value="XM_009174244.1"/>
</dbReference>
<accession>A0A074Z9H3</accession>
<evidence type="ECO:0000313" key="2">
    <source>
        <dbReference type="Proteomes" id="UP000054324"/>
    </source>
</evidence>
<dbReference type="OrthoDB" id="10454623at2759"/>
<protein>
    <submittedName>
        <fullName evidence="1">Uncharacterized protein</fullName>
    </submittedName>
</protein>
<evidence type="ECO:0000313" key="1">
    <source>
        <dbReference type="EMBL" id="KER23758.1"/>
    </source>
</evidence>
<organism evidence="1 2">
    <name type="scientific">Opisthorchis viverrini</name>
    <name type="common">Southeast Asian liver fluke</name>
    <dbReference type="NCBI Taxonomy" id="6198"/>
    <lineage>
        <taxon>Eukaryota</taxon>
        <taxon>Metazoa</taxon>
        <taxon>Spiralia</taxon>
        <taxon>Lophotrochozoa</taxon>
        <taxon>Platyhelminthes</taxon>
        <taxon>Trematoda</taxon>
        <taxon>Digenea</taxon>
        <taxon>Opisthorchiida</taxon>
        <taxon>Opisthorchiata</taxon>
        <taxon>Opisthorchiidae</taxon>
        <taxon>Opisthorchis</taxon>
    </lineage>
</organism>
<dbReference type="Proteomes" id="UP000054324">
    <property type="component" value="Unassembled WGS sequence"/>
</dbReference>
<gene>
    <name evidence="1" type="ORF">T265_08443</name>
</gene>
<dbReference type="GeneID" id="20322622"/>
<dbReference type="KEGG" id="ovi:T265_08443"/>
<sequence length="111" mass="13082">MSTDKLQTVGRESKTLTCILFTELNIHLLLERAFLNFPGYSLLFTQKQASATEQLHDFRSRSSFSRDAKRFHEKTYFLKLTSERKKAFAAELFIRKCQLTVYRLLNREAKL</sequence>
<proteinExistence type="predicted"/>
<dbReference type="CTD" id="20322622"/>
<dbReference type="EMBL" id="KL596837">
    <property type="protein sequence ID" value="KER23758.1"/>
    <property type="molecule type" value="Genomic_DNA"/>
</dbReference>